<dbReference type="SMART" id="SM00316">
    <property type="entry name" value="S1"/>
    <property type="match status" value="2"/>
</dbReference>
<dbReference type="PROSITE" id="PS50126">
    <property type="entry name" value="S1"/>
    <property type="match status" value="1"/>
</dbReference>
<dbReference type="GO" id="GO:0003729">
    <property type="term" value="F:mRNA binding"/>
    <property type="evidence" value="ECO:0007669"/>
    <property type="project" value="TreeGrafter"/>
</dbReference>
<comment type="similarity">
    <text evidence="1">Belongs to the bacterial ribosomal protein bS1 family.</text>
</comment>
<proteinExistence type="inferred from homology"/>
<feature type="domain" description="S1 motif" evidence="4">
    <location>
        <begin position="110"/>
        <end position="179"/>
    </location>
</feature>
<gene>
    <name evidence="5" type="ORF">Tfer_0901</name>
</gene>
<evidence type="ECO:0000259" key="4">
    <source>
        <dbReference type="PROSITE" id="PS50126"/>
    </source>
</evidence>
<dbReference type="PANTHER" id="PTHR10724">
    <property type="entry name" value="30S RIBOSOMAL PROTEIN S1"/>
    <property type="match status" value="1"/>
</dbReference>
<keyword evidence="6" id="KW-1185">Reference proteome</keyword>
<dbReference type="RefSeq" id="WP_052217052.1">
    <property type="nucleotide sequence ID" value="NZ_LGTE01000004.1"/>
</dbReference>
<dbReference type="GO" id="GO:0006412">
    <property type="term" value="P:translation"/>
    <property type="evidence" value="ECO:0007669"/>
    <property type="project" value="TreeGrafter"/>
</dbReference>
<dbReference type="AlphaFoldDB" id="A0A0L6W4D9"/>
<dbReference type="EMBL" id="LGTE01000004">
    <property type="protein sequence ID" value="KNZ70341.1"/>
    <property type="molecule type" value="Genomic_DNA"/>
</dbReference>
<dbReference type="GO" id="GO:0003735">
    <property type="term" value="F:structural constituent of ribosome"/>
    <property type="evidence" value="ECO:0007669"/>
    <property type="project" value="TreeGrafter"/>
</dbReference>
<dbReference type="InterPro" id="IPR012340">
    <property type="entry name" value="NA-bd_OB-fold"/>
</dbReference>
<dbReference type="InterPro" id="IPR003029">
    <property type="entry name" value="S1_domain"/>
</dbReference>
<organism evidence="5 6">
    <name type="scientific">Thermincola ferriacetica</name>
    <dbReference type="NCBI Taxonomy" id="281456"/>
    <lineage>
        <taxon>Bacteria</taxon>
        <taxon>Bacillati</taxon>
        <taxon>Bacillota</taxon>
        <taxon>Clostridia</taxon>
        <taxon>Eubacteriales</taxon>
        <taxon>Thermincolaceae</taxon>
        <taxon>Thermincola</taxon>
    </lineage>
</organism>
<dbReference type="PANTHER" id="PTHR10724:SF7">
    <property type="entry name" value="SMALL RIBOSOMAL SUBUNIT PROTEIN BS1C"/>
    <property type="match status" value="1"/>
</dbReference>
<keyword evidence="3" id="KW-0687">Ribonucleoprotein</keyword>
<evidence type="ECO:0000256" key="1">
    <source>
        <dbReference type="ARBA" id="ARBA00006767"/>
    </source>
</evidence>
<evidence type="ECO:0000256" key="3">
    <source>
        <dbReference type="ARBA" id="ARBA00023274"/>
    </source>
</evidence>
<dbReference type="Proteomes" id="UP000037175">
    <property type="component" value="Unassembled WGS sequence"/>
</dbReference>
<name>A0A0L6W4D9_9FIRM</name>
<evidence type="ECO:0000313" key="6">
    <source>
        <dbReference type="Proteomes" id="UP000037175"/>
    </source>
</evidence>
<dbReference type="GO" id="GO:0022627">
    <property type="term" value="C:cytosolic small ribosomal subunit"/>
    <property type="evidence" value="ECO:0007669"/>
    <property type="project" value="TreeGrafter"/>
</dbReference>
<evidence type="ECO:0000313" key="5">
    <source>
        <dbReference type="EMBL" id="KNZ70341.1"/>
    </source>
</evidence>
<dbReference type="Pfam" id="PF00575">
    <property type="entry name" value="S1"/>
    <property type="match status" value="1"/>
</dbReference>
<keyword evidence="2" id="KW-0689">Ribosomal protein</keyword>
<protein>
    <submittedName>
        <fullName evidence="5">Hydroxymethylbutenyl pyrophosphate reductase</fullName>
    </submittedName>
</protein>
<accession>A0A0L6W4D9</accession>
<comment type="caution">
    <text evidence="5">The sequence shown here is derived from an EMBL/GenBank/DDBJ whole genome shotgun (WGS) entry which is preliminary data.</text>
</comment>
<dbReference type="Gene3D" id="2.40.50.140">
    <property type="entry name" value="Nucleic acid-binding proteins"/>
    <property type="match status" value="1"/>
</dbReference>
<dbReference type="SUPFAM" id="SSF50249">
    <property type="entry name" value="Nucleic acid-binding proteins"/>
    <property type="match status" value="2"/>
</dbReference>
<dbReference type="InterPro" id="IPR050437">
    <property type="entry name" value="Ribos_protein_bS1-like"/>
</dbReference>
<reference evidence="6" key="1">
    <citation type="submission" date="2015-07" db="EMBL/GenBank/DDBJ databases">
        <title>Complete Genome of Thermincola ferriacetica strain Z-0001T.</title>
        <authorList>
            <person name="Lusk B."/>
            <person name="Badalamenti J.P."/>
            <person name="Parameswaran P."/>
            <person name="Bond D.R."/>
            <person name="Torres C.I."/>
        </authorList>
    </citation>
    <scope>NUCLEOTIDE SEQUENCE [LARGE SCALE GENOMIC DNA]</scope>
    <source>
        <strain evidence="6">Z-0001</strain>
    </source>
</reference>
<sequence length="264" mass="29415">MATEEKVLAFWQDMYRRWQNGVVVREYISGLEAMAGIRYLVVYWDLGDQPVKGMIFESDIAGGGSPRRFIGRSIPVVIKHINRSANEVYLSHRAALEQMAEQTWSKLEPGQVQPGSIEKILPGKCVLVNIGGVTAVMPLDEVRWGWAGDIKSYLVEGQDLEVLVKEVDRENRRVVVSRKALLPDPWLTVDSKYHAGGQYAGEVTNITQTAVYVSLEPGVDAVCRIDRPAGIRPGGRVVVLALNINHAKRLIIGRLLDGQQDWLT</sequence>
<evidence type="ECO:0000256" key="2">
    <source>
        <dbReference type="ARBA" id="ARBA00022980"/>
    </source>
</evidence>